<dbReference type="Pfam" id="PF19077">
    <property type="entry name" value="Big_13"/>
    <property type="match status" value="1"/>
</dbReference>
<feature type="transmembrane region" description="Helical" evidence="2">
    <location>
        <begin position="332"/>
        <end position="349"/>
    </location>
</feature>
<evidence type="ECO:0000313" key="5">
    <source>
        <dbReference type="Proteomes" id="UP000229502"/>
    </source>
</evidence>
<evidence type="ECO:0000256" key="1">
    <source>
        <dbReference type="SAM" id="MobiDB-lite"/>
    </source>
</evidence>
<reference evidence="5" key="1">
    <citation type="submission" date="2017-09" db="EMBL/GenBank/DDBJ databases">
        <title>Depth-based differentiation of microbial function through sediment-hosted aquifers and enrichment of novel symbionts in the deep terrestrial subsurface.</title>
        <authorList>
            <person name="Probst A.J."/>
            <person name="Ladd B."/>
            <person name="Jarett J.K."/>
            <person name="Geller-Mcgrath D.E."/>
            <person name="Sieber C.M.K."/>
            <person name="Emerson J.B."/>
            <person name="Anantharaman K."/>
            <person name="Thomas B.C."/>
            <person name="Malmstrom R."/>
            <person name="Stieglmeier M."/>
            <person name="Klingl A."/>
            <person name="Woyke T."/>
            <person name="Ryan C.M."/>
            <person name="Banfield J.F."/>
        </authorList>
    </citation>
    <scope>NUCLEOTIDE SEQUENCE [LARGE SCALE GENOMIC DNA]</scope>
</reference>
<dbReference type="EMBL" id="PEWZ01000052">
    <property type="protein sequence ID" value="PIU35815.1"/>
    <property type="molecule type" value="Genomic_DNA"/>
</dbReference>
<evidence type="ECO:0000259" key="3">
    <source>
        <dbReference type="Pfam" id="PF19077"/>
    </source>
</evidence>
<keyword evidence="2" id="KW-1133">Transmembrane helix</keyword>
<accession>A0A2M6YRU7</accession>
<feature type="domain" description="Bacterial Ig-like" evidence="3">
    <location>
        <begin position="167"/>
        <end position="240"/>
    </location>
</feature>
<feature type="region of interest" description="Disordered" evidence="1">
    <location>
        <begin position="306"/>
        <end position="325"/>
    </location>
</feature>
<evidence type="ECO:0000313" key="4">
    <source>
        <dbReference type="EMBL" id="PIU35815.1"/>
    </source>
</evidence>
<dbReference type="Proteomes" id="UP000229502">
    <property type="component" value="Unassembled WGS sequence"/>
</dbReference>
<organism evidence="4 5">
    <name type="scientific">Candidatus Shapirobacteria bacterium CG07_land_8_20_14_0_80_39_18</name>
    <dbReference type="NCBI Taxonomy" id="1974882"/>
    <lineage>
        <taxon>Bacteria</taxon>
        <taxon>Candidatus Shapironibacteriota</taxon>
    </lineage>
</organism>
<protein>
    <recommendedName>
        <fullName evidence="3">Bacterial Ig-like domain-containing protein</fullName>
    </recommendedName>
</protein>
<evidence type="ECO:0000256" key="2">
    <source>
        <dbReference type="SAM" id="Phobius"/>
    </source>
</evidence>
<sequence>DKPFEVTTGPQKVPNDNDLAQGKILTPDGNPASGAIVYLSIANAIAQSALTDSEGNWMIPLSTARSLDLQNFSNYDRNAQVEEIFVQGDSETASATLTTGNDNPAPDITLGQTYNFLGQLPQTTSTPSPIKQTFASDLSSSTSSSSGFSTIGEGSELTITFPSENEDVNSSLPEFLGTGPKGTKLDIKIESEQEISSQITTDQKGKWKWSPKIPLSPGIHKITVFYTDSAGFIKEATRSFSILATGASDLPSFTATPSGQTITPTPRLSPSSTPSPTKIPSITITPTPSISLSASPSATILPTASPTLPYRTTLPSTESGTPRPGTTLPTKFFFGAGLVTILIGAALILF</sequence>
<dbReference type="AlphaFoldDB" id="A0A2M6YRU7"/>
<feature type="compositionally biased region" description="Low complexity" evidence="1">
    <location>
        <begin position="261"/>
        <end position="280"/>
    </location>
</feature>
<dbReference type="InterPro" id="IPR044016">
    <property type="entry name" value="Big_13"/>
</dbReference>
<keyword evidence="2" id="KW-0812">Transmembrane</keyword>
<dbReference type="Gene3D" id="3.30.420.430">
    <property type="match status" value="1"/>
</dbReference>
<proteinExistence type="predicted"/>
<feature type="region of interest" description="Disordered" evidence="1">
    <location>
        <begin position="255"/>
        <end position="280"/>
    </location>
</feature>
<name>A0A2M6YRU7_9BACT</name>
<keyword evidence="2" id="KW-0472">Membrane</keyword>
<comment type="caution">
    <text evidence="4">The sequence shown here is derived from an EMBL/GenBank/DDBJ whole genome shotgun (WGS) entry which is preliminary data.</text>
</comment>
<feature type="non-terminal residue" evidence="4">
    <location>
        <position position="1"/>
    </location>
</feature>
<gene>
    <name evidence="4" type="ORF">COT03_01005</name>
</gene>